<keyword evidence="5 6" id="KW-0472">Membrane</keyword>
<feature type="domain" description="ResB-like" evidence="7">
    <location>
        <begin position="11"/>
        <end position="625"/>
    </location>
</feature>
<evidence type="ECO:0000313" key="9">
    <source>
        <dbReference type="EMBL" id="MCP2012629.1"/>
    </source>
</evidence>
<evidence type="ECO:0000256" key="6">
    <source>
        <dbReference type="SAM" id="Phobius"/>
    </source>
</evidence>
<comment type="caution">
    <text evidence="8">The sequence shown here is derived from an EMBL/GenBank/DDBJ whole genome shotgun (WGS) entry which is preliminary data.</text>
</comment>
<reference evidence="8" key="1">
    <citation type="submission" date="2021-07" db="EMBL/GenBank/DDBJ databases">
        <title>Characterization of violacein-producing bacteria and related species.</title>
        <authorList>
            <person name="Wilson H.S."/>
            <person name="De Leon M.E."/>
        </authorList>
    </citation>
    <scope>NUCLEOTIDE SEQUENCE</scope>
    <source>
        <strain evidence="8">HSC-15S17</strain>
    </source>
</reference>
<feature type="transmembrane region" description="Helical" evidence="6">
    <location>
        <begin position="157"/>
        <end position="175"/>
    </location>
</feature>
<sequence>MKALLNLLRSMRFAIAILTVVAVAATTGSVLEQSQPAVVYVSHYGEFWATFFRLCGLTDVYHAWWFFVLLAFMASSTALCLWQNIPSMVRDMRAYRENKSLASLRGLEHHVEFNLGTEKAPQAGLASYLTSQGFKYKHTFIAGGSMLAARTGSARRLGYLLVHGAMVLICVGGLIDGNVFLRLRLWTGDVKVETRDLAPDQVPAASKLGATEGSYRASMTIPQGEVAHTALIQMGEGYLQQELPFSVRLKQFRIDHYANGQPKDFASDIEIIDGEQVVPATLQVNHPYTYRGVTLFQSGFADGGSKVKLGMLPSKGSSAQQQPVSGAVGHGTPLLMDGEPATLEFTELRAINVFDKDDVRDKNWNSRGKPGDRTRDVGPSVAFRIRDKLGQSDDWLVYQRAVEIDSAKYRLIGRRHAQEDAMRYLRIPTSANGSLAAYTRLINAMGDPQSRARAAKEVTAKVVDVRLASTLEKTSEALMAGFYSKGYRALVDMVQTNGDSEQELKIGQLYLQLLERSASLLLALDTETTPRFVHDALNAYNDTLEMQLPALFIFESFEQVNATGLQVTHAPGAALVYLGAALLAMGVIAMYFVRERRIWLHTQGENLLLAFSANRYTPALQAEFDRHTDAIAQLVCGSHVSPIP</sequence>
<keyword evidence="2 6" id="KW-0812">Transmembrane</keyword>
<name>A0AA41HDQ2_9BURK</name>
<dbReference type="Proteomes" id="UP001162889">
    <property type="component" value="Unassembled WGS sequence"/>
</dbReference>
<dbReference type="RefSeq" id="WP_217946353.1">
    <property type="nucleotide sequence ID" value="NZ_JAHTGR010000033.1"/>
</dbReference>
<dbReference type="PANTHER" id="PTHR31566">
    <property type="entry name" value="CYTOCHROME C BIOGENESIS PROTEIN CCS1, CHLOROPLASTIC"/>
    <property type="match status" value="1"/>
</dbReference>
<evidence type="ECO:0000256" key="4">
    <source>
        <dbReference type="ARBA" id="ARBA00022989"/>
    </source>
</evidence>
<dbReference type="EMBL" id="JALJZU010000024">
    <property type="protein sequence ID" value="MCP2012629.1"/>
    <property type="molecule type" value="Genomic_DNA"/>
</dbReference>
<dbReference type="InterPro" id="IPR023494">
    <property type="entry name" value="Cyt_c_bgen_Ccs1/CcsB/ResB"/>
</dbReference>
<feature type="transmembrane region" description="Helical" evidence="6">
    <location>
        <begin position="60"/>
        <end position="82"/>
    </location>
</feature>
<proteinExistence type="predicted"/>
<evidence type="ECO:0000313" key="8">
    <source>
        <dbReference type="EMBL" id="MBV6325469.1"/>
    </source>
</evidence>
<dbReference type="Pfam" id="PF05140">
    <property type="entry name" value="ResB"/>
    <property type="match status" value="1"/>
</dbReference>
<protein>
    <submittedName>
        <fullName evidence="8 9">Cytochrome c biogenesis protein</fullName>
    </submittedName>
</protein>
<evidence type="ECO:0000256" key="2">
    <source>
        <dbReference type="ARBA" id="ARBA00022692"/>
    </source>
</evidence>
<evidence type="ECO:0000313" key="10">
    <source>
        <dbReference type="Proteomes" id="UP001155901"/>
    </source>
</evidence>
<dbReference type="PANTHER" id="PTHR31566:SF0">
    <property type="entry name" value="CYTOCHROME C BIOGENESIS PROTEIN CCS1, CHLOROPLASTIC"/>
    <property type="match status" value="1"/>
</dbReference>
<dbReference type="EMBL" id="JAHTGR010000033">
    <property type="protein sequence ID" value="MBV6325469.1"/>
    <property type="molecule type" value="Genomic_DNA"/>
</dbReference>
<keyword evidence="11" id="KW-1185">Reference proteome</keyword>
<evidence type="ECO:0000313" key="11">
    <source>
        <dbReference type="Proteomes" id="UP001162889"/>
    </source>
</evidence>
<keyword evidence="3" id="KW-0201">Cytochrome c-type biogenesis</keyword>
<organism evidence="8 10">
    <name type="scientific">Duganella violaceipulchra</name>
    <dbReference type="NCBI Taxonomy" id="2849652"/>
    <lineage>
        <taxon>Bacteria</taxon>
        <taxon>Pseudomonadati</taxon>
        <taxon>Pseudomonadota</taxon>
        <taxon>Betaproteobacteria</taxon>
        <taxon>Burkholderiales</taxon>
        <taxon>Oxalobacteraceae</taxon>
        <taxon>Telluria group</taxon>
        <taxon>Duganella</taxon>
    </lineage>
</organism>
<evidence type="ECO:0000256" key="3">
    <source>
        <dbReference type="ARBA" id="ARBA00022748"/>
    </source>
</evidence>
<dbReference type="Proteomes" id="UP001155901">
    <property type="component" value="Unassembled WGS sequence"/>
</dbReference>
<gene>
    <name evidence="8" type="ORF">KVP70_31635</name>
    <name evidence="9" type="ORF">L1274_006400</name>
</gene>
<evidence type="ECO:0000256" key="1">
    <source>
        <dbReference type="ARBA" id="ARBA00004141"/>
    </source>
</evidence>
<feature type="transmembrane region" description="Helical" evidence="6">
    <location>
        <begin position="574"/>
        <end position="593"/>
    </location>
</feature>
<reference evidence="9" key="2">
    <citation type="submission" date="2022-03" db="EMBL/GenBank/DDBJ databases">
        <title>Genome Encyclopedia of Bacteria and Archaea VI: Functional Genomics of Type Strains.</title>
        <authorList>
            <person name="Whitman W."/>
        </authorList>
    </citation>
    <scope>NUCLEOTIDE SEQUENCE</scope>
    <source>
        <strain evidence="9">HSC-15S17</strain>
    </source>
</reference>
<evidence type="ECO:0000259" key="7">
    <source>
        <dbReference type="Pfam" id="PF05140"/>
    </source>
</evidence>
<accession>A0AA41HDQ2</accession>
<dbReference type="GO" id="GO:0017004">
    <property type="term" value="P:cytochrome complex assembly"/>
    <property type="evidence" value="ECO:0007669"/>
    <property type="project" value="UniProtKB-KW"/>
</dbReference>
<dbReference type="InterPro" id="IPR007816">
    <property type="entry name" value="ResB-like_domain"/>
</dbReference>
<dbReference type="AlphaFoldDB" id="A0AA41HDQ2"/>
<comment type="subcellular location">
    <subcellularLocation>
        <location evidence="1">Membrane</location>
        <topology evidence="1">Multi-pass membrane protein</topology>
    </subcellularLocation>
</comment>
<evidence type="ECO:0000256" key="5">
    <source>
        <dbReference type="ARBA" id="ARBA00023136"/>
    </source>
</evidence>
<keyword evidence="4 6" id="KW-1133">Transmembrane helix</keyword>
<dbReference type="GO" id="GO:0016020">
    <property type="term" value="C:membrane"/>
    <property type="evidence" value="ECO:0007669"/>
    <property type="project" value="UniProtKB-SubCell"/>
</dbReference>